<evidence type="ECO:0000313" key="2">
    <source>
        <dbReference type="EMBL" id="CAF9931071.1"/>
    </source>
</evidence>
<name>A0A8H3G0U0_9LECA</name>
<keyword evidence="3" id="KW-1185">Reference proteome</keyword>
<organism evidence="2 3">
    <name type="scientific">Imshaugia aleurites</name>
    <dbReference type="NCBI Taxonomy" id="172621"/>
    <lineage>
        <taxon>Eukaryota</taxon>
        <taxon>Fungi</taxon>
        <taxon>Dikarya</taxon>
        <taxon>Ascomycota</taxon>
        <taxon>Pezizomycotina</taxon>
        <taxon>Lecanoromycetes</taxon>
        <taxon>OSLEUM clade</taxon>
        <taxon>Lecanoromycetidae</taxon>
        <taxon>Lecanorales</taxon>
        <taxon>Lecanorineae</taxon>
        <taxon>Parmeliaceae</taxon>
        <taxon>Imshaugia</taxon>
    </lineage>
</organism>
<feature type="compositionally biased region" description="Basic and acidic residues" evidence="1">
    <location>
        <begin position="206"/>
        <end position="229"/>
    </location>
</feature>
<evidence type="ECO:0000256" key="1">
    <source>
        <dbReference type="SAM" id="MobiDB-lite"/>
    </source>
</evidence>
<protein>
    <submittedName>
        <fullName evidence="2">Uncharacterized protein</fullName>
    </submittedName>
</protein>
<gene>
    <name evidence="2" type="ORF">IMSHALPRED_008357</name>
</gene>
<feature type="region of interest" description="Disordered" evidence="1">
    <location>
        <begin position="101"/>
        <end position="306"/>
    </location>
</feature>
<comment type="caution">
    <text evidence="2">The sequence shown here is derived from an EMBL/GenBank/DDBJ whole genome shotgun (WGS) entry which is preliminary data.</text>
</comment>
<feature type="compositionally biased region" description="Polar residues" evidence="1">
    <location>
        <begin position="169"/>
        <end position="189"/>
    </location>
</feature>
<feature type="compositionally biased region" description="Polar residues" evidence="1">
    <location>
        <begin position="255"/>
        <end position="269"/>
    </location>
</feature>
<accession>A0A8H3G0U0</accession>
<dbReference type="EMBL" id="CAJPDT010000059">
    <property type="protein sequence ID" value="CAF9931071.1"/>
    <property type="molecule type" value="Genomic_DNA"/>
</dbReference>
<dbReference type="OrthoDB" id="5430389at2759"/>
<evidence type="ECO:0000313" key="3">
    <source>
        <dbReference type="Proteomes" id="UP000664534"/>
    </source>
</evidence>
<feature type="compositionally biased region" description="Pro residues" evidence="1">
    <location>
        <begin position="107"/>
        <end position="123"/>
    </location>
</feature>
<sequence length="335" mass="35596">MLTFSPGELSTIEGLHWSSNLPPLNAGVTKVFNFNDLPCPPQSVMEANWYTPEPGQPYRPVIALPQQLIAWNPAFSQCSDFLFQGYDPPRALVPATAMAPDVTQADPQPPPVIPKPSATPGPGPKETDYVSLPTPASAHALKGPLSQQTTRLESESGDGGSGSRPVASSVVNGVIRQNENPNPHNNQIGANEDSKQKADPNLSHIENNDENSRKEQDPEQSLRGDKDAGSRQGVSSNSDPSKDAHDNPGQGGQKLDSSQTVDEQQSNDSLENDSDPWTPPKSTPYQQDNRVAVDSQKPGQAATINNQVVQPLRNAISIAGTTLSPGAPPVTVSGT</sequence>
<dbReference type="AlphaFoldDB" id="A0A8H3G0U0"/>
<reference evidence="2" key="1">
    <citation type="submission" date="2021-03" db="EMBL/GenBank/DDBJ databases">
        <authorList>
            <person name="Tagirdzhanova G."/>
        </authorList>
    </citation>
    <scope>NUCLEOTIDE SEQUENCE</scope>
</reference>
<proteinExistence type="predicted"/>
<dbReference type="Proteomes" id="UP000664534">
    <property type="component" value="Unassembled WGS sequence"/>
</dbReference>